<keyword evidence="5 10" id="KW-1133">Transmembrane helix</keyword>
<dbReference type="InterPro" id="IPR036259">
    <property type="entry name" value="MFS_trans_sf"/>
</dbReference>
<evidence type="ECO:0000313" key="13">
    <source>
        <dbReference type="Proteomes" id="UP000054272"/>
    </source>
</evidence>
<dbReference type="PANTHER" id="PTHR48022">
    <property type="entry name" value="PLASTIDIC GLUCOSE TRANSPORTER 4"/>
    <property type="match status" value="1"/>
</dbReference>
<dbReference type="Pfam" id="PF00083">
    <property type="entry name" value="Sugar_tr"/>
    <property type="match status" value="1"/>
</dbReference>
<evidence type="ECO:0000256" key="8">
    <source>
        <dbReference type="ARBA" id="ARBA00049119"/>
    </source>
</evidence>
<accession>A0ABR5BSU7</accession>
<organism evidence="12 13">
    <name type="scientific">Cryptococcus gattii EJB2</name>
    <dbReference type="NCBI Taxonomy" id="1296103"/>
    <lineage>
        <taxon>Eukaryota</taxon>
        <taxon>Fungi</taxon>
        <taxon>Dikarya</taxon>
        <taxon>Basidiomycota</taxon>
        <taxon>Agaricomycotina</taxon>
        <taxon>Tremellomycetes</taxon>
        <taxon>Tremellales</taxon>
        <taxon>Cryptococcaceae</taxon>
        <taxon>Cryptococcus</taxon>
        <taxon>Cryptococcus gattii species complex</taxon>
    </lineage>
</organism>
<evidence type="ECO:0000259" key="11">
    <source>
        <dbReference type="PROSITE" id="PS50850"/>
    </source>
</evidence>
<dbReference type="Proteomes" id="UP000054272">
    <property type="component" value="Unassembled WGS sequence"/>
</dbReference>
<dbReference type="InterPro" id="IPR020846">
    <property type="entry name" value="MFS_dom"/>
</dbReference>
<reference evidence="12 13" key="1">
    <citation type="submission" date="2015-01" db="EMBL/GenBank/DDBJ databases">
        <title>The Genome Sequence of Cryptococcus gattii EJB2.</title>
        <authorList>
            <consortium name="The Broad Institute Genomics Platform"/>
            <person name="Cuomo C."/>
            <person name="Litvintseva A."/>
            <person name="Chen Y."/>
            <person name="Heitman J."/>
            <person name="Sun S."/>
            <person name="Springer D."/>
            <person name="Dromer F."/>
            <person name="Young S."/>
            <person name="Zeng Q."/>
            <person name="Gargeya S."/>
            <person name="Abouelleil A."/>
            <person name="Alvarado L."/>
            <person name="Chapman S.B."/>
            <person name="Gainer-Dewar J."/>
            <person name="Goldberg J."/>
            <person name="Griggs A."/>
            <person name="Gujja S."/>
            <person name="Hansen M."/>
            <person name="Howarth C."/>
            <person name="Imamovic A."/>
            <person name="Larimer J."/>
            <person name="Murphy C."/>
            <person name="Naylor J."/>
            <person name="Pearson M."/>
            <person name="Priest M."/>
            <person name="Roberts A."/>
            <person name="Saif S."/>
            <person name="Shea T."/>
            <person name="Sykes S."/>
            <person name="Wortman J."/>
            <person name="Nusbaum C."/>
            <person name="Birren B."/>
        </authorList>
    </citation>
    <scope>NUCLEOTIDE SEQUENCE [LARGE SCALE GENOMIC DNA]</scope>
    <source>
        <strain evidence="12 13">EJB2</strain>
    </source>
</reference>
<proteinExistence type="inferred from homology"/>
<comment type="subcellular location">
    <subcellularLocation>
        <location evidence="1">Membrane</location>
        <topology evidence="1">Multi-pass membrane protein</topology>
    </subcellularLocation>
</comment>
<feature type="transmembrane region" description="Helical" evidence="10">
    <location>
        <begin position="104"/>
        <end position="124"/>
    </location>
</feature>
<dbReference type="PROSITE" id="PS50850">
    <property type="entry name" value="MFS"/>
    <property type="match status" value="1"/>
</dbReference>
<protein>
    <recommendedName>
        <fullName evidence="11">Major facilitator superfamily (MFS) profile domain-containing protein</fullName>
    </recommendedName>
</protein>
<evidence type="ECO:0000256" key="6">
    <source>
        <dbReference type="ARBA" id="ARBA00023136"/>
    </source>
</evidence>
<evidence type="ECO:0000256" key="10">
    <source>
        <dbReference type="SAM" id="Phobius"/>
    </source>
</evidence>
<keyword evidence="13" id="KW-1185">Reference proteome</keyword>
<dbReference type="InterPro" id="IPR003663">
    <property type="entry name" value="Sugar/inositol_transpt"/>
</dbReference>
<evidence type="ECO:0000256" key="7">
    <source>
        <dbReference type="ARBA" id="ARBA00026248"/>
    </source>
</evidence>
<evidence type="ECO:0000256" key="3">
    <source>
        <dbReference type="ARBA" id="ARBA00022448"/>
    </source>
</evidence>
<dbReference type="PANTHER" id="PTHR48022:SF5">
    <property type="entry name" value="ALPHA-GLUCOSIDES PERMEASE MPH2-RELATED"/>
    <property type="match status" value="1"/>
</dbReference>
<keyword evidence="6 10" id="KW-0472">Membrane</keyword>
<evidence type="ECO:0000313" key="12">
    <source>
        <dbReference type="EMBL" id="KIR78736.1"/>
    </source>
</evidence>
<sequence>MLNNNQLATDIAHLDNDEKFDSKDETLHLEDIPHDADWNAIRNDAIIAEGIEHSMSVPQALIVYRSAILWSAAVSLVIVMDGYDTGRNGIFISSWFQDKYGYRKTIQIGLILLIGFIFIVFYAPSVQIMFVGQLLCGMPWGAFSSSAVSYASEVTPIRLRGYLTTYVNLCWVVGQFIAAGVLKAVSDRTDQWGYKIPFAIQWVWPVPLFILATLAPESPWFYVRKGRLEDAEKSVERLARKGESTDPAQTVAMMVRTNKVEMDNKPGTSYLDCFKGANLRRTEIACFVWAAQILSGTSFANQPVYFFQQAGFSTSNSFNLNLGAKGLAFIGTIGSWITLTYYGRRTVFVVGLGVLCLFWGQAALIILWIFVYDFTVGPVTYAIVGEASSTRLRSKTVGLARNLYNVTRIVAGFLYTYQVNPTGWNWKGKAGFFWGGTCLMAFIWAYFRLPEFKGRSFRELDVLFERGISARKFKDTEVLEDADR</sequence>
<feature type="transmembrane region" description="Helical" evidence="10">
    <location>
        <begin position="284"/>
        <end position="302"/>
    </location>
</feature>
<evidence type="ECO:0000256" key="9">
    <source>
        <dbReference type="RuleBase" id="RU003346"/>
    </source>
</evidence>
<dbReference type="InterPro" id="IPR005829">
    <property type="entry name" value="Sugar_transporter_CS"/>
</dbReference>
<name>A0ABR5BSU7_9TREE</name>
<gene>
    <name evidence="12" type="ORF">I306_04242</name>
</gene>
<keyword evidence="7" id="KW-0462">Maltose metabolism</keyword>
<dbReference type="InterPro" id="IPR050360">
    <property type="entry name" value="MFS_Sugar_Transporters"/>
</dbReference>
<feature type="transmembrane region" description="Helical" evidence="10">
    <location>
        <begin position="322"/>
        <end position="342"/>
    </location>
</feature>
<evidence type="ECO:0000256" key="1">
    <source>
        <dbReference type="ARBA" id="ARBA00004141"/>
    </source>
</evidence>
<dbReference type="SUPFAM" id="SSF103473">
    <property type="entry name" value="MFS general substrate transporter"/>
    <property type="match status" value="1"/>
</dbReference>
<feature type="transmembrane region" description="Helical" evidence="10">
    <location>
        <begin position="163"/>
        <end position="182"/>
    </location>
</feature>
<keyword evidence="4 10" id="KW-0812">Transmembrane</keyword>
<dbReference type="InterPro" id="IPR005828">
    <property type="entry name" value="MFS_sugar_transport-like"/>
</dbReference>
<dbReference type="Gene3D" id="1.20.1250.20">
    <property type="entry name" value="MFS general substrate transporter like domains"/>
    <property type="match status" value="1"/>
</dbReference>
<dbReference type="EMBL" id="KN848707">
    <property type="protein sequence ID" value="KIR78736.1"/>
    <property type="molecule type" value="Genomic_DNA"/>
</dbReference>
<evidence type="ECO:0000256" key="2">
    <source>
        <dbReference type="ARBA" id="ARBA00010992"/>
    </source>
</evidence>
<dbReference type="PROSITE" id="PS00217">
    <property type="entry name" value="SUGAR_TRANSPORT_2"/>
    <property type="match status" value="1"/>
</dbReference>
<comment type="similarity">
    <text evidence="2 9">Belongs to the major facilitator superfamily. Sugar transporter (TC 2.A.1.1) family.</text>
</comment>
<comment type="catalytic activity">
    <reaction evidence="8">
        <text>myo-inositol(out) + H(+)(out) = myo-inositol(in) + H(+)(in)</text>
        <dbReference type="Rhea" id="RHEA:60364"/>
        <dbReference type="ChEBI" id="CHEBI:15378"/>
        <dbReference type="ChEBI" id="CHEBI:17268"/>
    </reaction>
</comment>
<evidence type="ECO:0000256" key="5">
    <source>
        <dbReference type="ARBA" id="ARBA00022989"/>
    </source>
</evidence>
<dbReference type="NCBIfam" id="TIGR00879">
    <property type="entry name" value="SP"/>
    <property type="match status" value="1"/>
</dbReference>
<feature type="transmembrane region" description="Helical" evidence="10">
    <location>
        <begin position="349"/>
        <end position="371"/>
    </location>
</feature>
<evidence type="ECO:0000256" key="4">
    <source>
        <dbReference type="ARBA" id="ARBA00022692"/>
    </source>
</evidence>
<feature type="domain" description="Major facilitator superfamily (MFS) profile" evidence="11">
    <location>
        <begin position="1"/>
        <end position="453"/>
    </location>
</feature>
<keyword evidence="3 9" id="KW-0813">Transport</keyword>
<feature type="transmembrane region" description="Helical" evidence="10">
    <location>
        <begin position="431"/>
        <end position="449"/>
    </location>
</feature>